<dbReference type="InterPro" id="IPR036271">
    <property type="entry name" value="Tet_transcr_reg_TetR-rel_C_sf"/>
</dbReference>
<dbReference type="SUPFAM" id="SSF46689">
    <property type="entry name" value="Homeodomain-like"/>
    <property type="match status" value="1"/>
</dbReference>
<feature type="domain" description="HTH tetR-type" evidence="6">
    <location>
        <begin position="8"/>
        <end position="68"/>
    </location>
</feature>
<evidence type="ECO:0000256" key="1">
    <source>
        <dbReference type="ARBA" id="ARBA00022491"/>
    </source>
</evidence>
<dbReference type="Pfam" id="PF13977">
    <property type="entry name" value="TetR_C_6"/>
    <property type="match status" value="1"/>
</dbReference>
<evidence type="ECO:0000259" key="6">
    <source>
        <dbReference type="PROSITE" id="PS50977"/>
    </source>
</evidence>
<keyword evidence="2" id="KW-0805">Transcription regulation</keyword>
<evidence type="ECO:0000256" key="5">
    <source>
        <dbReference type="PROSITE-ProRule" id="PRU00335"/>
    </source>
</evidence>
<evidence type="ECO:0000313" key="7">
    <source>
        <dbReference type="EMBL" id="PSL00050.1"/>
    </source>
</evidence>
<evidence type="ECO:0000256" key="2">
    <source>
        <dbReference type="ARBA" id="ARBA00023015"/>
    </source>
</evidence>
<evidence type="ECO:0000313" key="8">
    <source>
        <dbReference type="Proteomes" id="UP000240542"/>
    </source>
</evidence>
<dbReference type="InterPro" id="IPR039538">
    <property type="entry name" value="BetI_C"/>
</dbReference>
<gene>
    <name evidence="7" type="ORF">CLV63_102176</name>
</gene>
<evidence type="ECO:0000256" key="3">
    <source>
        <dbReference type="ARBA" id="ARBA00023125"/>
    </source>
</evidence>
<dbReference type="Proteomes" id="UP000240542">
    <property type="component" value="Unassembled WGS sequence"/>
</dbReference>
<dbReference type="Gene3D" id="1.10.357.10">
    <property type="entry name" value="Tetracycline Repressor, domain 2"/>
    <property type="match status" value="1"/>
</dbReference>
<dbReference type="GO" id="GO:0003677">
    <property type="term" value="F:DNA binding"/>
    <property type="evidence" value="ECO:0007669"/>
    <property type="project" value="UniProtKB-UniRule"/>
</dbReference>
<accession>A0A2P8DS62</accession>
<keyword evidence="1" id="KW-0678">Repressor</keyword>
<keyword evidence="3 5" id="KW-0238">DNA-binding</keyword>
<dbReference type="Pfam" id="PF00440">
    <property type="entry name" value="TetR_N"/>
    <property type="match status" value="1"/>
</dbReference>
<dbReference type="SUPFAM" id="SSF48498">
    <property type="entry name" value="Tetracyclin repressor-like, C-terminal domain"/>
    <property type="match status" value="1"/>
</dbReference>
<keyword evidence="8" id="KW-1185">Reference proteome</keyword>
<dbReference type="RefSeq" id="WP_170134139.1">
    <property type="nucleotide sequence ID" value="NZ_PYGA01000002.1"/>
</dbReference>
<proteinExistence type="predicted"/>
<feature type="DNA-binding region" description="H-T-H motif" evidence="5">
    <location>
        <begin position="31"/>
        <end position="50"/>
    </location>
</feature>
<sequence length="199" mass="21755">MPKIVDHDARRRELGEAFWRVVLSDGVEAASVRTVAAEAGYSAASLRYYFPTQDELLDYTWQMVLDRALARVGALALPAVPVEAALLVSEQSVPMDAERAAEAQLWFSVAAVARTNERLRARLEEVHATLRDGCIRIVAGLQQVGACHPDRDPTAEGIRLHALIDGLAFHGATLPGVYTPAQMRAMLRSQLDDLRSAPV</sequence>
<protein>
    <submittedName>
        <fullName evidence="7">TetR family transcriptional regulator</fullName>
    </submittedName>
</protein>
<keyword evidence="4" id="KW-0804">Transcription</keyword>
<evidence type="ECO:0000256" key="4">
    <source>
        <dbReference type="ARBA" id="ARBA00023163"/>
    </source>
</evidence>
<organism evidence="7 8">
    <name type="scientific">Murinocardiopsis flavida</name>
    <dbReference type="NCBI Taxonomy" id="645275"/>
    <lineage>
        <taxon>Bacteria</taxon>
        <taxon>Bacillati</taxon>
        <taxon>Actinomycetota</taxon>
        <taxon>Actinomycetes</taxon>
        <taxon>Streptosporangiales</taxon>
        <taxon>Nocardiopsidaceae</taxon>
        <taxon>Murinocardiopsis</taxon>
    </lineage>
</organism>
<name>A0A2P8DS62_9ACTN</name>
<dbReference type="InterPro" id="IPR009057">
    <property type="entry name" value="Homeodomain-like_sf"/>
</dbReference>
<dbReference type="AlphaFoldDB" id="A0A2P8DS62"/>
<dbReference type="PROSITE" id="PS50977">
    <property type="entry name" value="HTH_TETR_2"/>
    <property type="match status" value="1"/>
</dbReference>
<dbReference type="InterPro" id="IPR001647">
    <property type="entry name" value="HTH_TetR"/>
</dbReference>
<dbReference type="EMBL" id="PYGA01000002">
    <property type="protein sequence ID" value="PSL00050.1"/>
    <property type="molecule type" value="Genomic_DNA"/>
</dbReference>
<reference evidence="7 8" key="1">
    <citation type="submission" date="2018-03" db="EMBL/GenBank/DDBJ databases">
        <title>Genomic Encyclopedia of Archaeal and Bacterial Type Strains, Phase II (KMG-II): from individual species to whole genera.</title>
        <authorList>
            <person name="Goeker M."/>
        </authorList>
    </citation>
    <scope>NUCLEOTIDE SEQUENCE [LARGE SCALE GENOMIC DNA]</scope>
    <source>
        <strain evidence="7 8">DSM 45312</strain>
    </source>
</reference>
<comment type="caution">
    <text evidence="7">The sequence shown here is derived from an EMBL/GenBank/DDBJ whole genome shotgun (WGS) entry which is preliminary data.</text>
</comment>